<dbReference type="InterPro" id="IPR023214">
    <property type="entry name" value="HAD_sf"/>
</dbReference>
<dbReference type="InterPro" id="IPR006439">
    <property type="entry name" value="HAD-SF_hydro_IA"/>
</dbReference>
<dbReference type="SFLD" id="SFLDS00003">
    <property type="entry name" value="Haloacid_Dehalogenase"/>
    <property type="match status" value="1"/>
</dbReference>
<dbReference type="NCBIfam" id="TIGR01509">
    <property type="entry name" value="HAD-SF-IA-v3"/>
    <property type="match status" value="1"/>
</dbReference>
<gene>
    <name evidence="1" type="ORF">J2Z42_002662</name>
</gene>
<dbReference type="Proteomes" id="UP001519307">
    <property type="component" value="Unassembled WGS sequence"/>
</dbReference>
<protein>
    <submittedName>
        <fullName evidence="1">HAD superfamily hydrolase (TIGR01509 family)</fullName>
    </submittedName>
</protein>
<dbReference type="Gene3D" id="3.40.50.1000">
    <property type="entry name" value="HAD superfamily/HAD-like"/>
    <property type="match status" value="1"/>
</dbReference>
<keyword evidence="1" id="KW-0378">Hydrolase</keyword>
<dbReference type="RefSeq" id="WP_245331626.1">
    <property type="nucleotide sequence ID" value="NZ_JAGGLM010000026.1"/>
</dbReference>
<dbReference type="SUPFAM" id="SSF56784">
    <property type="entry name" value="HAD-like"/>
    <property type="match status" value="1"/>
</dbReference>
<dbReference type="PANTHER" id="PTHR18901">
    <property type="entry name" value="2-DEOXYGLUCOSE-6-PHOSPHATE PHOSPHATASE 2"/>
    <property type="match status" value="1"/>
</dbReference>
<dbReference type="Gene3D" id="1.10.150.240">
    <property type="entry name" value="Putative phosphatase, domain 2"/>
    <property type="match status" value="1"/>
</dbReference>
<dbReference type="Pfam" id="PF13419">
    <property type="entry name" value="HAD_2"/>
    <property type="match status" value="1"/>
</dbReference>
<evidence type="ECO:0000313" key="1">
    <source>
        <dbReference type="EMBL" id="MBP2033949.1"/>
    </source>
</evidence>
<dbReference type="SFLD" id="SFLDG01129">
    <property type="entry name" value="C1.5:_HAD__Beta-PGM__Phosphata"/>
    <property type="match status" value="1"/>
</dbReference>
<reference evidence="1 2" key="1">
    <citation type="submission" date="2021-03" db="EMBL/GenBank/DDBJ databases">
        <title>Genomic Encyclopedia of Type Strains, Phase IV (KMG-IV): sequencing the most valuable type-strain genomes for metagenomic binning, comparative biology and taxonomic classification.</title>
        <authorList>
            <person name="Goeker M."/>
        </authorList>
    </citation>
    <scope>NUCLEOTIDE SEQUENCE [LARGE SCALE GENOMIC DNA]</scope>
    <source>
        <strain evidence="1 2">DSM 28783</strain>
    </source>
</reference>
<dbReference type="EMBL" id="JAGGLM010000026">
    <property type="protein sequence ID" value="MBP2033949.1"/>
    <property type="molecule type" value="Genomic_DNA"/>
</dbReference>
<accession>A0ABS4KV80</accession>
<proteinExistence type="predicted"/>
<dbReference type="InterPro" id="IPR023198">
    <property type="entry name" value="PGP-like_dom2"/>
</dbReference>
<sequence>MNTNTEAICNILNNVKGAIFDLDGTLIDSMGMWDDIDREYLKKKNLPFPLNLKTEIEHLNFEETADYFKTKFNIEDSLDVIEKDWYDMAYYKYSRNIMVKPYVKNFLELLKLKNIKIALATSNYREISEIALKKNNIYDLFDIITVTQDVSRGKDFPDLYLLASKKINVIPEKCVVFEDSLPAIKSAKSANMSVIAIKDPYCPHPFDELLTYADAGIVSFHQLIDKL</sequence>
<comment type="caution">
    <text evidence="1">The sequence shown here is derived from an EMBL/GenBank/DDBJ whole genome shotgun (WGS) entry which is preliminary data.</text>
</comment>
<organism evidence="1 2">
    <name type="scientific">Clostridium algifaecis</name>
    <dbReference type="NCBI Taxonomy" id="1472040"/>
    <lineage>
        <taxon>Bacteria</taxon>
        <taxon>Bacillati</taxon>
        <taxon>Bacillota</taxon>
        <taxon>Clostridia</taxon>
        <taxon>Eubacteriales</taxon>
        <taxon>Clostridiaceae</taxon>
        <taxon>Clostridium</taxon>
    </lineage>
</organism>
<keyword evidence="2" id="KW-1185">Reference proteome</keyword>
<evidence type="ECO:0000313" key="2">
    <source>
        <dbReference type="Proteomes" id="UP001519307"/>
    </source>
</evidence>
<name>A0ABS4KV80_9CLOT</name>
<dbReference type="GO" id="GO:0016787">
    <property type="term" value="F:hydrolase activity"/>
    <property type="evidence" value="ECO:0007669"/>
    <property type="project" value="UniProtKB-KW"/>
</dbReference>
<dbReference type="InterPro" id="IPR036412">
    <property type="entry name" value="HAD-like_sf"/>
</dbReference>
<dbReference type="PANTHER" id="PTHR18901:SF38">
    <property type="entry name" value="PSEUDOURIDINE-5'-PHOSPHATASE"/>
    <property type="match status" value="1"/>
</dbReference>
<dbReference type="InterPro" id="IPR041492">
    <property type="entry name" value="HAD_2"/>
</dbReference>
<dbReference type="CDD" id="cd07505">
    <property type="entry name" value="HAD_BPGM-like"/>
    <property type="match status" value="1"/>
</dbReference>